<protein>
    <submittedName>
        <fullName evidence="2">Polysaccharide pyruvyl transferase family protein</fullName>
    </submittedName>
</protein>
<dbReference type="RefSeq" id="WP_263846160.1">
    <property type="nucleotide sequence ID" value="NZ_JALIEB010000023.1"/>
</dbReference>
<keyword evidence="3" id="KW-1185">Reference proteome</keyword>
<gene>
    <name evidence="2" type="ORF">MUB52_21175</name>
</gene>
<dbReference type="Pfam" id="PF04230">
    <property type="entry name" value="PS_pyruv_trans"/>
    <property type="match status" value="1"/>
</dbReference>
<feature type="domain" description="Polysaccharide pyruvyl transferase" evidence="1">
    <location>
        <begin position="84"/>
        <end position="327"/>
    </location>
</feature>
<evidence type="ECO:0000313" key="2">
    <source>
        <dbReference type="EMBL" id="MCV3273955.1"/>
    </source>
</evidence>
<dbReference type="InterPro" id="IPR007345">
    <property type="entry name" value="Polysacch_pyruvyl_Trfase"/>
</dbReference>
<sequence length="388" mass="41443">MTLLLAAVMYSPNIGDGVIAECIRAAAPADIEFLDLAGRTGYAEAEAPLRRRLLAGLSRLPAPLADRIAEQLVTAQIRRRLDPLLPQALARTDALLIGGGQLLADANLNFPLKLHRLICAADDRPIGLHAVGVAAGWSPRAAALFRDLLSHSNLRFLSVRDAASKHNLEAHLAALGLNHLDPPLVFPDPGVLCAPLLGDGPRAPVAPPARHIGLGVTHPTALRLHGGAAGGGHWPAWYARLARRAVARGLTVTLFTNGAFEDEACLDETIRHLADIDPHALRRAPRPDRPAALLHLISGLDAVISHRLHASIVAYSAGVPPIGLPWDRKLEGFFDLIGRPDALLRQPQPEPDEILARLGAPPLDPEHHAAVLDEARRGITKAVHALHP</sequence>
<evidence type="ECO:0000313" key="3">
    <source>
        <dbReference type="Proteomes" id="UP001208690"/>
    </source>
</evidence>
<reference evidence="2 3" key="1">
    <citation type="submission" date="2022-04" db="EMBL/GenBank/DDBJ databases">
        <title>Roseobacter sp. WL0113 is a bacterium isolated from neritic sediment.</title>
        <authorList>
            <person name="Wang L."/>
            <person name="He W."/>
            <person name="Zhang D.-F."/>
        </authorList>
    </citation>
    <scope>NUCLEOTIDE SEQUENCE [LARGE SCALE GENOMIC DNA]</scope>
    <source>
        <strain evidence="2 3">WL0113</strain>
    </source>
</reference>
<organism evidence="2 3">
    <name type="scientific">Roseobacter sinensis</name>
    <dbReference type="NCBI Taxonomy" id="2931391"/>
    <lineage>
        <taxon>Bacteria</taxon>
        <taxon>Pseudomonadati</taxon>
        <taxon>Pseudomonadota</taxon>
        <taxon>Alphaproteobacteria</taxon>
        <taxon>Rhodobacterales</taxon>
        <taxon>Roseobacteraceae</taxon>
        <taxon>Roseobacter</taxon>
    </lineage>
</organism>
<dbReference type="Proteomes" id="UP001208690">
    <property type="component" value="Unassembled WGS sequence"/>
</dbReference>
<proteinExistence type="predicted"/>
<accession>A0ABT3BK54</accession>
<dbReference type="GO" id="GO:0016740">
    <property type="term" value="F:transferase activity"/>
    <property type="evidence" value="ECO:0007669"/>
    <property type="project" value="UniProtKB-KW"/>
</dbReference>
<dbReference type="PANTHER" id="PTHR36836">
    <property type="entry name" value="COLANIC ACID BIOSYNTHESIS PROTEIN WCAK"/>
    <property type="match status" value="1"/>
</dbReference>
<comment type="caution">
    <text evidence="2">The sequence shown here is derived from an EMBL/GenBank/DDBJ whole genome shotgun (WGS) entry which is preliminary data.</text>
</comment>
<dbReference type="EMBL" id="JALIEB010000023">
    <property type="protein sequence ID" value="MCV3273955.1"/>
    <property type="molecule type" value="Genomic_DNA"/>
</dbReference>
<dbReference type="PANTHER" id="PTHR36836:SF1">
    <property type="entry name" value="COLANIC ACID BIOSYNTHESIS PROTEIN WCAK"/>
    <property type="match status" value="1"/>
</dbReference>
<keyword evidence="2" id="KW-0808">Transferase</keyword>
<name>A0ABT3BK54_9RHOB</name>
<evidence type="ECO:0000259" key="1">
    <source>
        <dbReference type="Pfam" id="PF04230"/>
    </source>
</evidence>